<gene>
    <name evidence="9" type="ORF">EVOR1521_LOCUS25660</name>
</gene>
<feature type="transmembrane region" description="Helical" evidence="7">
    <location>
        <begin position="474"/>
        <end position="499"/>
    </location>
</feature>
<dbReference type="InterPro" id="IPR000175">
    <property type="entry name" value="Na/ntran_symport"/>
</dbReference>
<protein>
    <recommendedName>
        <fullName evidence="6">Transporter</fullName>
    </recommendedName>
</protein>
<dbReference type="PROSITE" id="PS00610">
    <property type="entry name" value="NA_NEUROTRAN_SYMP_1"/>
    <property type="match status" value="1"/>
</dbReference>
<dbReference type="PRINTS" id="PR00176">
    <property type="entry name" value="NANEUSMPORT"/>
</dbReference>
<keyword evidence="4 7" id="KW-1133">Transmembrane helix</keyword>
<evidence type="ECO:0000313" key="9">
    <source>
        <dbReference type="EMBL" id="CAJ1402873.1"/>
    </source>
</evidence>
<dbReference type="EMBL" id="CAUJNA010003471">
    <property type="protein sequence ID" value="CAJ1402873.1"/>
    <property type="molecule type" value="Genomic_DNA"/>
</dbReference>
<dbReference type="InterPro" id="IPR013083">
    <property type="entry name" value="Znf_RING/FYVE/PHD"/>
</dbReference>
<proteinExistence type="inferred from homology"/>
<comment type="similarity">
    <text evidence="6">Belongs to the sodium:neurotransmitter symporter (SNF) (TC 2.A.22) family.</text>
</comment>
<keyword evidence="6" id="KW-0769">Symport</keyword>
<evidence type="ECO:0000256" key="6">
    <source>
        <dbReference type="RuleBase" id="RU003732"/>
    </source>
</evidence>
<evidence type="ECO:0000256" key="5">
    <source>
        <dbReference type="ARBA" id="ARBA00023136"/>
    </source>
</evidence>
<keyword evidence="2 6" id="KW-0813">Transport</keyword>
<feature type="transmembrane region" description="Helical" evidence="7">
    <location>
        <begin position="434"/>
        <end position="454"/>
    </location>
</feature>
<feature type="transmembrane region" description="Helical" evidence="7">
    <location>
        <begin position="196"/>
        <end position="214"/>
    </location>
</feature>
<dbReference type="Pfam" id="PF17807">
    <property type="entry name" value="zf-UBP_var"/>
    <property type="match status" value="1"/>
</dbReference>
<organism evidence="9 10">
    <name type="scientific">Effrenium voratum</name>
    <dbReference type="NCBI Taxonomy" id="2562239"/>
    <lineage>
        <taxon>Eukaryota</taxon>
        <taxon>Sar</taxon>
        <taxon>Alveolata</taxon>
        <taxon>Dinophyceae</taxon>
        <taxon>Suessiales</taxon>
        <taxon>Symbiodiniaceae</taxon>
        <taxon>Effrenium</taxon>
    </lineage>
</organism>
<reference evidence="9" key="1">
    <citation type="submission" date="2023-08" db="EMBL/GenBank/DDBJ databases">
        <authorList>
            <person name="Chen Y."/>
            <person name="Shah S."/>
            <person name="Dougan E. K."/>
            <person name="Thang M."/>
            <person name="Chan C."/>
        </authorList>
    </citation>
    <scope>NUCLEOTIDE SEQUENCE</scope>
</reference>
<dbReference type="GO" id="GO:0035725">
    <property type="term" value="P:sodium ion transmembrane transport"/>
    <property type="evidence" value="ECO:0007669"/>
    <property type="project" value="TreeGrafter"/>
</dbReference>
<comment type="caution">
    <text evidence="9">The sequence shown here is derived from an EMBL/GenBank/DDBJ whole genome shotgun (WGS) entry which is preliminary data.</text>
</comment>
<dbReference type="GO" id="GO:0015293">
    <property type="term" value="F:symporter activity"/>
    <property type="evidence" value="ECO:0007669"/>
    <property type="project" value="UniProtKB-KW"/>
</dbReference>
<feature type="domain" description="Ubiquitinyl hydrolase variant UBP zinc finger" evidence="8">
    <location>
        <begin position="11"/>
        <end position="61"/>
    </location>
</feature>
<dbReference type="GO" id="GO:0005886">
    <property type="term" value="C:plasma membrane"/>
    <property type="evidence" value="ECO:0007669"/>
    <property type="project" value="TreeGrafter"/>
</dbReference>
<dbReference type="InterPro" id="IPR041432">
    <property type="entry name" value="UBP13_Znf-UBP_var"/>
</dbReference>
<dbReference type="PANTHER" id="PTHR11616">
    <property type="entry name" value="SODIUM/CHLORIDE DEPENDENT TRANSPORTER"/>
    <property type="match status" value="1"/>
</dbReference>
<comment type="subcellular location">
    <subcellularLocation>
        <location evidence="1">Membrane</location>
        <topology evidence="1">Multi-pass membrane protein</topology>
    </subcellularLocation>
</comment>
<evidence type="ECO:0000256" key="1">
    <source>
        <dbReference type="ARBA" id="ARBA00004141"/>
    </source>
</evidence>
<evidence type="ECO:0000256" key="3">
    <source>
        <dbReference type="ARBA" id="ARBA00022692"/>
    </source>
</evidence>
<feature type="transmembrane region" description="Helical" evidence="7">
    <location>
        <begin position="511"/>
        <end position="535"/>
    </location>
</feature>
<accession>A0AA36JAY2</accession>
<dbReference type="PANTHER" id="PTHR11616:SF240">
    <property type="entry name" value="BLOATED TUBULES, ISOFORM B-RELATED"/>
    <property type="match status" value="1"/>
</dbReference>
<evidence type="ECO:0000256" key="7">
    <source>
        <dbReference type="SAM" id="Phobius"/>
    </source>
</evidence>
<feature type="transmembrane region" description="Helical" evidence="7">
    <location>
        <begin position="269"/>
        <end position="294"/>
    </location>
</feature>
<feature type="transmembrane region" description="Helical" evidence="7">
    <location>
        <begin position="403"/>
        <end position="422"/>
    </location>
</feature>
<keyword evidence="3 6" id="KW-0812">Transmembrane</keyword>
<evidence type="ECO:0000313" key="10">
    <source>
        <dbReference type="Proteomes" id="UP001178507"/>
    </source>
</evidence>
<dbReference type="AlphaFoldDB" id="A0AA36JAY2"/>
<feature type="transmembrane region" description="Helical" evidence="7">
    <location>
        <begin position="579"/>
        <end position="600"/>
    </location>
</feature>
<dbReference type="SUPFAM" id="SSF161070">
    <property type="entry name" value="SNF-like"/>
    <property type="match status" value="1"/>
</dbReference>
<dbReference type="Gene3D" id="3.30.40.10">
    <property type="entry name" value="Zinc/RING finger domain, C3HC4 (zinc finger)"/>
    <property type="match status" value="1"/>
</dbReference>
<feature type="transmembrane region" description="Helical" evidence="7">
    <location>
        <begin position="620"/>
        <end position="639"/>
    </location>
</feature>
<keyword evidence="10" id="KW-1185">Reference proteome</keyword>
<feature type="transmembrane region" description="Helical" evidence="7">
    <location>
        <begin position="651"/>
        <end position="671"/>
    </location>
</feature>
<dbReference type="NCBIfam" id="NF037979">
    <property type="entry name" value="Na_transp"/>
    <property type="match status" value="1"/>
</dbReference>
<evidence type="ECO:0000259" key="8">
    <source>
        <dbReference type="Pfam" id="PF17807"/>
    </source>
</evidence>
<feature type="transmembrane region" description="Helical" evidence="7">
    <location>
        <begin position="226"/>
        <end position="248"/>
    </location>
</feature>
<feature type="transmembrane region" description="Helical" evidence="7">
    <location>
        <begin position="745"/>
        <end position="766"/>
    </location>
</feature>
<keyword evidence="5 7" id="KW-0472">Membrane</keyword>
<evidence type="ECO:0000256" key="2">
    <source>
        <dbReference type="ARBA" id="ARBA00022448"/>
    </source>
</evidence>
<dbReference type="PROSITE" id="PS50267">
    <property type="entry name" value="NA_NEUROTRAN_SYMP_3"/>
    <property type="match status" value="1"/>
</dbReference>
<dbReference type="Proteomes" id="UP001178507">
    <property type="component" value="Unassembled WGS sequence"/>
</dbReference>
<name>A0AA36JAY2_9DINO</name>
<dbReference type="Pfam" id="PF00209">
    <property type="entry name" value="SNF"/>
    <property type="match status" value="1"/>
</dbReference>
<evidence type="ECO:0000256" key="4">
    <source>
        <dbReference type="ARBA" id="ARBA00022989"/>
    </source>
</evidence>
<sequence length="787" mass="85486">MELVRSLMSGLQVPQHYDKVYKDECIYTFDTPFSEGGLAVNLRTWQGVAADMLDLDVQRGGKGGLYLLQKFRREEKPKDPDAKEPTKMAIGVEGGFLDDKWEIVKEYSLIAISASGERHTLPYPSVDLPMIVSDVCEAIVKHQEAAFIGARDGKPASLPVPVTAMVRQFTGVADVAGVSEQSEQPERIAFANQAELILSLVGYAVGVGNVWRFPYLTYTYGGGAFLIPYALSLLLLGVPLFVLELGMGQLTRRGTLGMWTKIGLPRWQGVGLAATVCTFLVGLYYITILAWTIYYLGRTFAAIPSGKLPWSDEAEGATCPMMDLYLHQSAVDSPFLIDSSTGLLNSTYAASVWCKAVGAPPADYVMKTIQPTRCPAQMAKIFWESALQQSPGLDQPGGLNPGILISMTIAWLLIWLIVFNGVKSSGKVVYVTATLPYACLAIFLVRALTLPNALTGLNFLFAADFSHLSDPQVWIHAAVQIFFSLGVGYGSIVAFGSFGKKSANFVRDASAVAITNCGTSMIAGCVVFPVLGFLAQELHETDPCIAGDSLDSLKSIGLSGTGLAFVAFPIAVSQMPGGFFFAILFFVMMLILGIDSQFAYIETVATVLSDAGWGERLPRWALSGLICLVSYLIGLIFVCRGGIYFLELFDNYVSIYVMFAVACLECVGLLWTRRGKTWEQFKALCVDSTGMELGRIWEISWGYVCPGLSAVLVVLSITPPFGKLDVMGARESKHFPEGTGYFPEWTIALGWVIASLPMAAMLVVAIRPSILKTTSREGSTIFDDIPK</sequence>
<dbReference type="InterPro" id="IPR037272">
    <property type="entry name" value="SNS_sf"/>
</dbReference>